<dbReference type="Gene3D" id="3.40.850.10">
    <property type="entry name" value="Kinesin motor domain"/>
    <property type="match status" value="1"/>
</dbReference>
<feature type="compositionally biased region" description="Low complexity" evidence="9">
    <location>
        <begin position="28"/>
        <end position="81"/>
    </location>
</feature>
<dbReference type="PANTHER" id="PTHR47968:SF36">
    <property type="entry name" value="KINESIN HEAVY CHAIN ISOFORM X1"/>
    <property type="match status" value="1"/>
</dbReference>
<feature type="binding site" evidence="6">
    <location>
        <begin position="158"/>
        <end position="165"/>
    </location>
    <ligand>
        <name>ATP</name>
        <dbReference type="ChEBI" id="CHEBI:30616"/>
    </ligand>
</feature>
<dbReference type="SUPFAM" id="SSF52540">
    <property type="entry name" value="P-loop containing nucleoside triphosphate hydrolases"/>
    <property type="match status" value="1"/>
</dbReference>
<dbReference type="PROSITE" id="PS00411">
    <property type="entry name" value="KINESIN_MOTOR_1"/>
    <property type="match status" value="1"/>
</dbReference>
<sequence>MMRPSSSMANMGKAYGNLKRYTPSRVTSGGSLLRRRASSANLSSPSRSVSRLSRRPSSSMSSISSSGSSSGDTNNNNNSVNYTGTIQVAVRPRPLQSSRSMWMINPEANCVYNRDAGEFFYDSVFTPEIDNTTVYTKSVEPVVSKCLEGFNATVFAYGMTGSGKTYSMQGNLGQIGLIDLCVKQIFRHFDITSQKGAQNKVTCSYLEIYNEKLYDLLNPETGMRFGRLSSLGMHSSGNSKEALRIRDDPLYGVKVVGLKEVDVSNASSLLRVIRRGESLRTTGGTDYNERSSRSHAIVLIHLFTKNAPDSPETVSTLCLCDLAGSEKAARQLERRQEGSYINKSLLALGTVIAKLSQGSSFHIPYRDSKLTRLLQPSLSGNSIISVLCTIHLSSQTFGETVNTLRFASRAKNVAYNVKRIQNVKSGYADKYVENLIKENEKLHGEIKQIKDEQVTKEELPSSFGKNKEQMAELVAENKILSEQLEHQKRLNEETVMEQVMNNNESLQKLIQIQIQYQIPDSRFEQAVLGLEQFGKTTMMKMEEMKSYILHLEHKLSEKEYNEAMKGKEDEEVAGKMEIEQLKRALKSKEIIIKALKSTKAMREMFKEPRQINNEIENRAAGGYLKTIDSNVQVP</sequence>
<dbReference type="SMART" id="SM00129">
    <property type="entry name" value="KISc"/>
    <property type="match status" value="1"/>
</dbReference>
<feature type="coiled-coil region" evidence="8">
    <location>
        <begin position="432"/>
        <end position="490"/>
    </location>
</feature>
<dbReference type="InterPro" id="IPR027417">
    <property type="entry name" value="P-loop_NTPase"/>
</dbReference>
<keyword evidence="2 6" id="KW-0547">Nucleotide-binding</keyword>
<dbReference type="GO" id="GO:0008017">
    <property type="term" value="F:microtubule binding"/>
    <property type="evidence" value="ECO:0007669"/>
    <property type="project" value="InterPro"/>
</dbReference>
<dbReference type="GO" id="GO:0007018">
    <property type="term" value="P:microtubule-based movement"/>
    <property type="evidence" value="ECO:0007669"/>
    <property type="project" value="InterPro"/>
</dbReference>
<accession>A0A875S5A0</accession>
<dbReference type="AlphaFoldDB" id="A0A875S5A0"/>
<keyword evidence="12" id="KW-1185">Reference proteome</keyword>
<dbReference type="GO" id="GO:0003777">
    <property type="term" value="F:microtubule motor activity"/>
    <property type="evidence" value="ECO:0007669"/>
    <property type="project" value="InterPro"/>
</dbReference>
<dbReference type="PROSITE" id="PS50067">
    <property type="entry name" value="KINESIN_MOTOR_2"/>
    <property type="match status" value="1"/>
</dbReference>
<feature type="domain" description="Kinesin motor" evidence="10">
    <location>
        <begin position="85"/>
        <end position="413"/>
    </location>
</feature>
<dbReference type="GeneID" id="62197605"/>
<evidence type="ECO:0000256" key="5">
    <source>
        <dbReference type="ARBA" id="ARBA00023175"/>
    </source>
</evidence>
<dbReference type="Proteomes" id="UP000662931">
    <property type="component" value="Chromosome 4"/>
</dbReference>
<dbReference type="KEGG" id="bnn:FOA43_004205"/>
<keyword evidence="5 6" id="KW-0505">Motor protein</keyword>
<name>A0A875S5A0_EENNA</name>
<keyword evidence="4 8" id="KW-0175">Coiled coil</keyword>
<evidence type="ECO:0000256" key="1">
    <source>
        <dbReference type="ARBA" id="ARBA00022701"/>
    </source>
</evidence>
<evidence type="ECO:0000259" key="10">
    <source>
        <dbReference type="PROSITE" id="PS50067"/>
    </source>
</evidence>
<organism evidence="11 12">
    <name type="scientific">Eeniella nana</name>
    <name type="common">Yeast</name>
    <name type="synonym">Brettanomyces nanus</name>
    <dbReference type="NCBI Taxonomy" id="13502"/>
    <lineage>
        <taxon>Eukaryota</taxon>
        <taxon>Fungi</taxon>
        <taxon>Dikarya</taxon>
        <taxon>Ascomycota</taxon>
        <taxon>Saccharomycotina</taxon>
        <taxon>Pichiomycetes</taxon>
        <taxon>Pichiales</taxon>
        <taxon>Pichiaceae</taxon>
        <taxon>Brettanomyces</taxon>
    </lineage>
</organism>
<evidence type="ECO:0000256" key="8">
    <source>
        <dbReference type="SAM" id="Coils"/>
    </source>
</evidence>
<dbReference type="PANTHER" id="PTHR47968">
    <property type="entry name" value="CENTROMERE PROTEIN E"/>
    <property type="match status" value="1"/>
</dbReference>
<dbReference type="GO" id="GO:0005874">
    <property type="term" value="C:microtubule"/>
    <property type="evidence" value="ECO:0007669"/>
    <property type="project" value="UniProtKB-KW"/>
</dbReference>
<evidence type="ECO:0000256" key="4">
    <source>
        <dbReference type="ARBA" id="ARBA00023054"/>
    </source>
</evidence>
<dbReference type="PRINTS" id="PR00380">
    <property type="entry name" value="KINESINHEAVY"/>
</dbReference>
<dbReference type="InterPro" id="IPR019821">
    <property type="entry name" value="Kinesin_motor_CS"/>
</dbReference>
<reference evidence="11" key="1">
    <citation type="submission" date="2020-10" db="EMBL/GenBank/DDBJ databases">
        <authorList>
            <person name="Roach M.J.R."/>
        </authorList>
    </citation>
    <scope>NUCLEOTIDE SEQUENCE</scope>
    <source>
        <strain evidence="11">CBS 1945</strain>
    </source>
</reference>
<dbReference type="InterPro" id="IPR036961">
    <property type="entry name" value="Kinesin_motor_dom_sf"/>
</dbReference>
<keyword evidence="1 7" id="KW-0493">Microtubule</keyword>
<evidence type="ECO:0000256" key="2">
    <source>
        <dbReference type="ARBA" id="ARBA00022741"/>
    </source>
</evidence>
<dbReference type="OrthoDB" id="3176171at2759"/>
<dbReference type="EMBL" id="CP064815">
    <property type="protein sequence ID" value="QPG76811.1"/>
    <property type="molecule type" value="Genomic_DNA"/>
</dbReference>
<evidence type="ECO:0000256" key="7">
    <source>
        <dbReference type="RuleBase" id="RU000394"/>
    </source>
</evidence>
<gene>
    <name evidence="11" type="ORF">FOA43_004205</name>
</gene>
<dbReference type="GO" id="GO:0005524">
    <property type="term" value="F:ATP binding"/>
    <property type="evidence" value="ECO:0007669"/>
    <property type="project" value="UniProtKB-UniRule"/>
</dbReference>
<dbReference type="InterPro" id="IPR001752">
    <property type="entry name" value="Kinesin_motor_dom"/>
</dbReference>
<protein>
    <recommendedName>
        <fullName evidence="7">Kinesin-like protein</fullName>
    </recommendedName>
</protein>
<evidence type="ECO:0000313" key="11">
    <source>
        <dbReference type="EMBL" id="QPG76811.1"/>
    </source>
</evidence>
<dbReference type="RefSeq" id="XP_038780376.1">
    <property type="nucleotide sequence ID" value="XM_038924448.1"/>
</dbReference>
<comment type="similarity">
    <text evidence="6 7">Belongs to the TRAFAC class myosin-kinesin ATPase superfamily. Kinesin family.</text>
</comment>
<evidence type="ECO:0000256" key="3">
    <source>
        <dbReference type="ARBA" id="ARBA00022840"/>
    </source>
</evidence>
<evidence type="ECO:0000313" key="12">
    <source>
        <dbReference type="Proteomes" id="UP000662931"/>
    </source>
</evidence>
<proteinExistence type="inferred from homology"/>
<evidence type="ECO:0000256" key="6">
    <source>
        <dbReference type="PROSITE-ProRule" id="PRU00283"/>
    </source>
</evidence>
<feature type="region of interest" description="Disordered" evidence="9">
    <location>
        <begin position="1"/>
        <end position="85"/>
    </location>
</feature>
<keyword evidence="3 6" id="KW-0067">ATP-binding</keyword>
<dbReference type="Pfam" id="PF00225">
    <property type="entry name" value="Kinesin"/>
    <property type="match status" value="1"/>
</dbReference>
<dbReference type="InterPro" id="IPR027640">
    <property type="entry name" value="Kinesin-like_fam"/>
</dbReference>
<evidence type="ECO:0000256" key="9">
    <source>
        <dbReference type="SAM" id="MobiDB-lite"/>
    </source>
</evidence>